<feature type="region of interest" description="Disordered" evidence="1">
    <location>
        <begin position="24"/>
        <end position="75"/>
    </location>
</feature>
<name>A0A0K2AKV0_STRA7</name>
<reference evidence="3" key="1">
    <citation type="journal article" date="2015" name="J. Biotechnol.">
        <title>Complete genome sequence of Streptomyces ambofaciens ATCC 23877, the spiramycin producer.</title>
        <authorList>
            <person name="Thibessard A."/>
            <person name="Haas D."/>
            <person name="Gerbaud C."/>
            <person name="Aigle B."/>
            <person name="Lautru S."/>
            <person name="Pernodet J.L."/>
            <person name="Leblond P."/>
        </authorList>
    </citation>
    <scope>NUCLEOTIDE SEQUENCE [LARGE SCALE GENOMIC DNA]</scope>
    <source>
        <strain evidence="3">ATCC 23877 / 3486 / DSM 40053 / JCM 4204 / NBRC 12836 / NRRL B-2516</strain>
    </source>
</reference>
<sequence>MWWNFVGRTHEDVVRARQAWREGPDRCGQVYGDGGERLPAPESPHATPTPRRAPASRAPRPTDRGLSQLPRSSGL</sequence>
<evidence type="ECO:0000313" key="3">
    <source>
        <dbReference type="Proteomes" id="UP000061018"/>
    </source>
</evidence>
<evidence type="ECO:0000313" key="2">
    <source>
        <dbReference type="EMBL" id="AKZ53526.1"/>
    </source>
</evidence>
<dbReference type="Proteomes" id="UP000061018">
    <property type="component" value="Chromosome"/>
</dbReference>
<protein>
    <recommendedName>
        <fullName evidence="4">Pirin</fullName>
    </recommendedName>
</protein>
<evidence type="ECO:0000256" key="1">
    <source>
        <dbReference type="SAM" id="MobiDB-lite"/>
    </source>
</evidence>
<feature type="compositionally biased region" description="Low complexity" evidence="1">
    <location>
        <begin position="46"/>
        <end position="59"/>
    </location>
</feature>
<proteinExistence type="predicted"/>
<dbReference type="AlphaFoldDB" id="A0A0K2AKV0"/>
<dbReference type="EMBL" id="CP012382">
    <property type="protein sequence ID" value="AKZ53526.1"/>
    <property type="molecule type" value="Genomic_DNA"/>
</dbReference>
<gene>
    <name evidence="2" type="ORF">SAM23877_0477</name>
</gene>
<dbReference type="KEGG" id="samb:SAM23877_0477"/>
<accession>A0A0K2AKV0</accession>
<organism evidence="2 3">
    <name type="scientific">Streptomyces ambofaciens (strain ATCC 23877 / 3486 / DSM 40053 / JCM 4204 / NBRC 12836 / NRRL B-2516)</name>
    <dbReference type="NCBI Taxonomy" id="278992"/>
    <lineage>
        <taxon>Bacteria</taxon>
        <taxon>Bacillati</taxon>
        <taxon>Actinomycetota</taxon>
        <taxon>Actinomycetes</taxon>
        <taxon>Kitasatosporales</taxon>
        <taxon>Streptomycetaceae</taxon>
        <taxon>Streptomyces</taxon>
    </lineage>
</organism>
<evidence type="ECO:0008006" key="4">
    <source>
        <dbReference type="Google" id="ProtNLM"/>
    </source>
</evidence>